<protein>
    <submittedName>
        <fullName evidence="3">Uncharacterized protein</fullName>
    </submittedName>
</protein>
<name>A0ABD2QKK7_9PLAT</name>
<dbReference type="InterPro" id="IPR006652">
    <property type="entry name" value="Kelch_1"/>
</dbReference>
<dbReference type="PANTHER" id="PTHR46344">
    <property type="entry name" value="OS02G0202900 PROTEIN"/>
    <property type="match status" value="1"/>
</dbReference>
<dbReference type="Pfam" id="PF01344">
    <property type="entry name" value="Kelch_1"/>
    <property type="match status" value="2"/>
</dbReference>
<keyword evidence="4" id="KW-1185">Reference proteome</keyword>
<evidence type="ECO:0000256" key="2">
    <source>
        <dbReference type="ARBA" id="ARBA00022737"/>
    </source>
</evidence>
<evidence type="ECO:0000313" key="4">
    <source>
        <dbReference type="Proteomes" id="UP001626550"/>
    </source>
</evidence>
<dbReference type="Gene3D" id="2.120.10.80">
    <property type="entry name" value="Kelch-type beta propeller"/>
    <property type="match status" value="1"/>
</dbReference>
<reference evidence="3 4" key="1">
    <citation type="submission" date="2024-11" db="EMBL/GenBank/DDBJ databases">
        <title>Adaptive evolution of stress response genes in parasites aligns with host niche diversity.</title>
        <authorList>
            <person name="Hahn C."/>
            <person name="Resl P."/>
        </authorList>
    </citation>
    <scope>NUCLEOTIDE SEQUENCE [LARGE SCALE GENOMIC DNA]</scope>
    <source>
        <strain evidence="3">EGGRZ-B1_66</strain>
        <tissue evidence="3">Body</tissue>
    </source>
</reference>
<gene>
    <name evidence="3" type="ORF">Ciccas_001343</name>
</gene>
<comment type="caution">
    <text evidence="3">The sequence shown here is derived from an EMBL/GenBank/DDBJ whole genome shotgun (WGS) entry which is preliminary data.</text>
</comment>
<dbReference type="Proteomes" id="UP001626550">
    <property type="component" value="Unassembled WGS sequence"/>
</dbReference>
<dbReference type="SMART" id="SM00612">
    <property type="entry name" value="Kelch"/>
    <property type="match status" value="2"/>
</dbReference>
<proteinExistence type="predicted"/>
<evidence type="ECO:0000256" key="1">
    <source>
        <dbReference type="ARBA" id="ARBA00022441"/>
    </source>
</evidence>
<dbReference type="EMBL" id="JBJKFK010000085">
    <property type="protein sequence ID" value="KAL3319985.1"/>
    <property type="molecule type" value="Genomic_DNA"/>
</dbReference>
<organism evidence="3 4">
    <name type="scientific">Cichlidogyrus casuarinus</name>
    <dbReference type="NCBI Taxonomy" id="1844966"/>
    <lineage>
        <taxon>Eukaryota</taxon>
        <taxon>Metazoa</taxon>
        <taxon>Spiralia</taxon>
        <taxon>Lophotrochozoa</taxon>
        <taxon>Platyhelminthes</taxon>
        <taxon>Monogenea</taxon>
        <taxon>Monopisthocotylea</taxon>
        <taxon>Dactylogyridea</taxon>
        <taxon>Ancyrocephalidae</taxon>
        <taxon>Cichlidogyrus</taxon>
    </lineage>
</organism>
<dbReference type="AlphaFoldDB" id="A0ABD2QKK7"/>
<keyword evidence="1" id="KW-0880">Kelch repeat</keyword>
<evidence type="ECO:0000313" key="3">
    <source>
        <dbReference type="EMBL" id="KAL3319985.1"/>
    </source>
</evidence>
<accession>A0ABD2QKK7</accession>
<keyword evidence="2" id="KW-0677">Repeat</keyword>
<dbReference type="PANTHER" id="PTHR46344:SF27">
    <property type="entry name" value="KELCH REPEAT SUPERFAMILY PROTEIN"/>
    <property type="match status" value="1"/>
</dbReference>
<dbReference type="InterPro" id="IPR015915">
    <property type="entry name" value="Kelch-typ_b-propeller"/>
</dbReference>
<sequence length="167" mass="19025">MLDLLPRVQKWRYISPMKKARSSFSVVTLDNCVYVFGGLFEQTSLKCVEKYDPHSNTWAQLPPMHCARENSTACVFNGRILVAGGRDRKTVEEFNPATNQWTFTTGNLTFERSGGAMTLVAGNLILGGGDKYDTIEFFNDEKRRWIMWPTWCTFLNVVPSHYVLTLG</sequence>
<dbReference type="SUPFAM" id="SSF117281">
    <property type="entry name" value="Kelch motif"/>
    <property type="match status" value="1"/>
</dbReference>